<dbReference type="Proteomes" id="UP001589575">
    <property type="component" value="Unassembled WGS sequence"/>
</dbReference>
<reference evidence="1 2" key="1">
    <citation type="submission" date="2024-09" db="EMBL/GenBank/DDBJ databases">
        <authorList>
            <person name="Sun Q."/>
            <person name="Mori K."/>
        </authorList>
    </citation>
    <scope>NUCLEOTIDE SEQUENCE [LARGE SCALE GENOMIC DNA]</scope>
    <source>
        <strain evidence="1 2">CCM 7609</strain>
    </source>
</reference>
<accession>A0ABV5G2B1</accession>
<organism evidence="1 2">
    <name type="scientific">Citricoccus parietis</name>
    <dbReference type="NCBI Taxonomy" id="592307"/>
    <lineage>
        <taxon>Bacteria</taxon>
        <taxon>Bacillati</taxon>
        <taxon>Actinomycetota</taxon>
        <taxon>Actinomycetes</taxon>
        <taxon>Micrococcales</taxon>
        <taxon>Micrococcaceae</taxon>
        <taxon>Citricoccus</taxon>
    </lineage>
</organism>
<gene>
    <name evidence="1" type="ORF">ACFFX0_18425</name>
</gene>
<protein>
    <submittedName>
        <fullName evidence="1">Uncharacterized protein</fullName>
    </submittedName>
</protein>
<evidence type="ECO:0000313" key="1">
    <source>
        <dbReference type="EMBL" id="MFB9073072.1"/>
    </source>
</evidence>
<keyword evidence="2" id="KW-1185">Reference proteome</keyword>
<comment type="caution">
    <text evidence="1">The sequence shown here is derived from an EMBL/GenBank/DDBJ whole genome shotgun (WGS) entry which is preliminary data.</text>
</comment>
<proteinExistence type="predicted"/>
<dbReference type="EMBL" id="JBHMFI010000001">
    <property type="protein sequence ID" value="MFB9073072.1"/>
    <property type="molecule type" value="Genomic_DNA"/>
</dbReference>
<sequence>MSFSATAVPKVSTVRSTVAMGLLSGEGSESTPLNPSDPACYSWARASSVSSRASSAWSGWDNTEK</sequence>
<name>A0ABV5G2B1_9MICC</name>
<evidence type="ECO:0000313" key="2">
    <source>
        <dbReference type="Proteomes" id="UP001589575"/>
    </source>
</evidence>